<organism evidence="3 4">
    <name type="scientific">Granulicella sibirica</name>
    <dbReference type="NCBI Taxonomy" id="2479048"/>
    <lineage>
        <taxon>Bacteria</taxon>
        <taxon>Pseudomonadati</taxon>
        <taxon>Acidobacteriota</taxon>
        <taxon>Terriglobia</taxon>
        <taxon>Terriglobales</taxon>
        <taxon>Acidobacteriaceae</taxon>
        <taxon>Granulicella</taxon>
    </lineage>
</organism>
<protein>
    <submittedName>
        <fullName evidence="3">Putative glycosyl hydrolase (DUF1680)</fullName>
    </submittedName>
</protein>
<reference evidence="4" key="2">
    <citation type="submission" date="2019-02" db="EMBL/GenBank/DDBJ databases">
        <title>Granulicella sibirica sp. nov., a psychrotolerant acidobacterium isolated from an organic soil layer in forested tundra, West Siberia.</title>
        <authorList>
            <person name="Oshkin I.Y."/>
            <person name="Kulichevskaya I.S."/>
            <person name="Rijpstra W.I.C."/>
            <person name="Sinninghe Damste J.S."/>
            <person name="Rakitin A.L."/>
            <person name="Ravin N.V."/>
            <person name="Dedysh S.N."/>
        </authorList>
    </citation>
    <scope>NUCLEOTIDE SEQUENCE [LARGE SCALE GENOMIC DNA]</scope>
    <source>
        <strain evidence="4">AF10</strain>
    </source>
</reference>
<gene>
    <name evidence="3" type="ORF">GRAN_1010</name>
</gene>
<keyword evidence="4" id="KW-1185">Reference proteome</keyword>
<dbReference type="InterPro" id="IPR008928">
    <property type="entry name" value="6-hairpin_glycosidase_sf"/>
</dbReference>
<evidence type="ECO:0000313" key="4">
    <source>
        <dbReference type="Proteomes" id="UP000289437"/>
    </source>
</evidence>
<dbReference type="Proteomes" id="UP000289437">
    <property type="component" value="Unassembled WGS sequence"/>
</dbReference>
<dbReference type="RefSeq" id="WP_128911830.1">
    <property type="nucleotide sequence ID" value="NZ_RDSM01000001.1"/>
</dbReference>
<proteinExistence type="predicted"/>
<feature type="domain" description="Non-reducing end beta-L-arabinofuranosidase-like GH127 catalytic" evidence="2">
    <location>
        <begin position="71"/>
        <end position="365"/>
    </location>
</feature>
<sequence>MNRRSFLGTLAAIPLTPSLAFADKHPPASTATPESDRFHLTLNRVLHGSNPAYTPDFLLEDIHATPGRRFTEFSGDVSGRWVGALASASSEYGTPFPILDEVVHRVIAAQHPDGYFGSAFHYDQPTDRDLALLWGNGRLLVGLMEYHSLTKDPATLASARKLGDFLVRIGPEFNSKKMADDFGAAHFASSYICWTQQTEGLAALYAVTHDDRYKDLCAAISERIERRPSDHVHGYLCSLRGTVDLYQATHDSTHLRRAEDGWLSVMNSGDVLVTGGVPEAWSPKRLRTEGCAECDWLRLNLSLWRATANPKYLDTAEHILFNEFSMNQFSTGDFGHATLDESGIPQIVSVRAWWCCTLHGLRAFPDVHRTAFRSTGQSLFYDLPVDSTFTQAGLHVEAKSSLAQDGTIQLKVKQSPAGQRLTVRQPAWAETIHLDRNGHPVPGLTVSNLTPNDTITITYAMEKKQTPSPGNKGQLFTYGPWLLGAPSAVNPGYFNELHPRNTLLPATLQTASEPAQNLFAVPVAAAQSAYIPAEFPEQPSQVQLRAVAEQTSMLPTPWQIAFQVKKTS</sequence>
<dbReference type="Pfam" id="PF07944">
    <property type="entry name" value="Beta-AFase-like_GH127_cat"/>
    <property type="match status" value="1"/>
</dbReference>
<dbReference type="OrthoDB" id="9757939at2"/>
<reference evidence="3 4" key="1">
    <citation type="submission" date="2018-11" db="EMBL/GenBank/DDBJ databases">
        <authorList>
            <person name="Mardanov A.V."/>
            <person name="Ravin N.V."/>
            <person name="Dedysh S.N."/>
        </authorList>
    </citation>
    <scope>NUCLEOTIDE SEQUENCE [LARGE SCALE GENOMIC DNA]</scope>
    <source>
        <strain evidence="3 4">AF10</strain>
    </source>
</reference>
<feature type="chain" id="PRO_5020517897" evidence="1">
    <location>
        <begin position="23"/>
        <end position="568"/>
    </location>
</feature>
<dbReference type="EMBL" id="RDSM01000001">
    <property type="protein sequence ID" value="RXH57700.1"/>
    <property type="molecule type" value="Genomic_DNA"/>
</dbReference>
<dbReference type="GO" id="GO:0016787">
    <property type="term" value="F:hydrolase activity"/>
    <property type="evidence" value="ECO:0007669"/>
    <property type="project" value="UniProtKB-KW"/>
</dbReference>
<keyword evidence="1" id="KW-0732">Signal</keyword>
<feature type="signal peptide" evidence="1">
    <location>
        <begin position="1"/>
        <end position="22"/>
    </location>
</feature>
<evidence type="ECO:0000259" key="2">
    <source>
        <dbReference type="Pfam" id="PF07944"/>
    </source>
</evidence>
<dbReference type="AlphaFoldDB" id="A0A4Q0T520"/>
<dbReference type="InterPro" id="IPR012878">
    <property type="entry name" value="Beta-AFase-like_GH127_cat"/>
</dbReference>
<dbReference type="GO" id="GO:0005975">
    <property type="term" value="P:carbohydrate metabolic process"/>
    <property type="evidence" value="ECO:0007669"/>
    <property type="project" value="InterPro"/>
</dbReference>
<keyword evidence="3" id="KW-0378">Hydrolase</keyword>
<name>A0A4Q0T520_9BACT</name>
<evidence type="ECO:0000313" key="3">
    <source>
        <dbReference type="EMBL" id="RXH57700.1"/>
    </source>
</evidence>
<dbReference type="SUPFAM" id="SSF48208">
    <property type="entry name" value="Six-hairpin glycosidases"/>
    <property type="match status" value="1"/>
</dbReference>
<evidence type="ECO:0000256" key="1">
    <source>
        <dbReference type="SAM" id="SignalP"/>
    </source>
</evidence>
<dbReference type="Gene3D" id="1.50.10.20">
    <property type="match status" value="1"/>
</dbReference>
<comment type="caution">
    <text evidence="3">The sequence shown here is derived from an EMBL/GenBank/DDBJ whole genome shotgun (WGS) entry which is preliminary data.</text>
</comment>
<accession>A0A4Q0T520</accession>